<dbReference type="Proteomes" id="UP001064087">
    <property type="component" value="Chromosome"/>
</dbReference>
<accession>A0ABY6DGU4</accession>
<dbReference type="EMBL" id="CP106738">
    <property type="protein sequence ID" value="UXX84750.1"/>
    <property type="molecule type" value="Genomic_DNA"/>
</dbReference>
<reference evidence="1" key="1">
    <citation type="submission" date="2022-10" db="EMBL/GenBank/DDBJ databases">
        <title>Roseovarius pelagicus sp. nov., isolated from Arctic seawater.</title>
        <authorList>
            <person name="Hong Y.W."/>
            <person name="Hwang C.Y."/>
        </authorList>
    </citation>
    <scope>NUCLEOTIDE SEQUENCE</scope>
    <source>
        <strain evidence="1">HL-MP18</strain>
    </source>
</reference>
<gene>
    <name evidence="1" type="ORF">N7U68_08980</name>
</gene>
<name>A0ABY6DGU4_9RHOB</name>
<dbReference type="RefSeq" id="WP_263048886.1">
    <property type="nucleotide sequence ID" value="NZ_CP106738.1"/>
</dbReference>
<evidence type="ECO:0000313" key="2">
    <source>
        <dbReference type="Proteomes" id="UP001064087"/>
    </source>
</evidence>
<keyword evidence="2" id="KW-1185">Reference proteome</keyword>
<proteinExistence type="predicted"/>
<protein>
    <submittedName>
        <fullName evidence="1">Uncharacterized protein</fullName>
    </submittedName>
</protein>
<sequence length="46" mass="5190">MQMYYDVSEVGDLLIVLHGACMNIPSMGEIIPNRSITRGGLRRLRL</sequence>
<organism evidence="1 2">
    <name type="scientific">Roseovarius pelagicus</name>
    <dbReference type="NCBI Taxonomy" id="2980108"/>
    <lineage>
        <taxon>Bacteria</taxon>
        <taxon>Pseudomonadati</taxon>
        <taxon>Pseudomonadota</taxon>
        <taxon>Alphaproteobacteria</taxon>
        <taxon>Rhodobacterales</taxon>
        <taxon>Roseobacteraceae</taxon>
        <taxon>Roseovarius</taxon>
    </lineage>
</organism>
<evidence type="ECO:0000313" key="1">
    <source>
        <dbReference type="EMBL" id="UXX84750.1"/>
    </source>
</evidence>